<sequence>MSTEDSKRSNDQRRIQNTQNHLEVRVFDEMDSDHSHHSDGGRLLDDRNPVRKTNPKNRLETISRDPIENRKHPQN</sequence>
<dbReference type="EMBL" id="JAACXV010000330">
    <property type="protein sequence ID" value="KAF7279932.1"/>
    <property type="molecule type" value="Genomic_DNA"/>
</dbReference>
<feature type="compositionally biased region" description="Basic and acidic residues" evidence="1">
    <location>
        <begin position="22"/>
        <end position="49"/>
    </location>
</feature>
<dbReference type="AlphaFoldDB" id="A0A834IER4"/>
<feature type="region of interest" description="Disordered" evidence="1">
    <location>
        <begin position="1"/>
        <end position="75"/>
    </location>
</feature>
<reference evidence="2" key="1">
    <citation type="submission" date="2020-08" db="EMBL/GenBank/DDBJ databases">
        <title>Genome sequencing and assembly of the red palm weevil Rhynchophorus ferrugineus.</title>
        <authorList>
            <person name="Dias G.B."/>
            <person name="Bergman C.M."/>
            <person name="Manee M."/>
        </authorList>
    </citation>
    <scope>NUCLEOTIDE SEQUENCE</scope>
    <source>
        <strain evidence="2">AA-2017</strain>
        <tissue evidence="2">Whole larva</tissue>
    </source>
</reference>
<accession>A0A834IER4</accession>
<feature type="compositionally biased region" description="Basic and acidic residues" evidence="1">
    <location>
        <begin position="1"/>
        <end position="14"/>
    </location>
</feature>
<feature type="compositionally biased region" description="Basic and acidic residues" evidence="1">
    <location>
        <begin position="57"/>
        <end position="75"/>
    </location>
</feature>
<name>A0A834IER4_RHYFE</name>
<keyword evidence="3" id="KW-1185">Reference proteome</keyword>
<comment type="caution">
    <text evidence="2">The sequence shown here is derived from an EMBL/GenBank/DDBJ whole genome shotgun (WGS) entry which is preliminary data.</text>
</comment>
<organism evidence="2 3">
    <name type="scientific">Rhynchophorus ferrugineus</name>
    <name type="common">Red palm weevil</name>
    <name type="synonym">Curculio ferrugineus</name>
    <dbReference type="NCBI Taxonomy" id="354439"/>
    <lineage>
        <taxon>Eukaryota</taxon>
        <taxon>Metazoa</taxon>
        <taxon>Ecdysozoa</taxon>
        <taxon>Arthropoda</taxon>
        <taxon>Hexapoda</taxon>
        <taxon>Insecta</taxon>
        <taxon>Pterygota</taxon>
        <taxon>Neoptera</taxon>
        <taxon>Endopterygota</taxon>
        <taxon>Coleoptera</taxon>
        <taxon>Polyphaga</taxon>
        <taxon>Cucujiformia</taxon>
        <taxon>Curculionidae</taxon>
        <taxon>Dryophthorinae</taxon>
        <taxon>Rhynchophorus</taxon>
    </lineage>
</organism>
<protein>
    <submittedName>
        <fullName evidence="2">Uncharacterized protein</fullName>
    </submittedName>
</protein>
<proteinExistence type="predicted"/>
<evidence type="ECO:0000256" key="1">
    <source>
        <dbReference type="SAM" id="MobiDB-lite"/>
    </source>
</evidence>
<dbReference type="Proteomes" id="UP000625711">
    <property type="component" value="Unassembled WGS sequence"/>
</dbReference>
<evidence type="ECO:0000313" key="3">
    <source>
        <dbReference type="Proteomes" id="UP000625711"/>
    </source>
</evidence>
<evidence type="ECO:0000313" key="2">
    <source>
        <dbReference type="EMBL" id="KAF7279932.1"/>
    </source>
</evidence>
<gene>
    <name evidence="2" type="ORF">GWI33_006587</name>
</gene>